<dbReference type="InterPro" id="IPR003439">
    <property type="entry name" value="ABC_transporter-like_ATP-bd"/>
</dbReference>
<keyword evidence="3" id="KW-1003">Cell membrane</keyword>
<dbReference type="PANTHER" id="PTHR43553">
    <property type="entry name" value="HEAVY METAL TRANSPORTER"/>
    <property type="match status" value="1"/>
</dbReference>
<dbReference type="SMART" id="SM00382">
    <property type="entry name" value="AAA"/>
    <property type="match status" value="1"/>
</dbReference>
<evidence type="ECO:0000259" key="6">
    <source>
        <dbReference type="PROSITE" id="PS50893"/>
    </source>
</evidence>
<dbReference type="Proteomes" id="UP001302257">
    <property type="component" value="Chromosome"/>
</dbReference>
<gene>
    <name evidence="7" type="ORF">RAN89_18380</name>
</gene>
<reference evidence="7 8" key="1">
    <citation type="submission" date="2023-08" db="EMBL/GenBank/DDBJ databases">
        <title>Rhodoferax potami sp. nov. and Rhodoferax mekongensis sp. nov., isolated from the Mekong River in Thailand.</title>
        <authorList>
            <person name="Kitikhun S."/>
            <person name="Charoenyingcharoen P."/>
            <person name="Siriarchawattana P."/>
            <person name="Likhitrattanapisal S."/>
            <person name="Nilsakha T."/>
            <person name="Chanpet A."/>
            <person name="Rattanawaree P."/>
            <person name="Ingsriswang S."/>
        </authorList>
    </citation>
    <scope>NUCLEOTIDE SEQUENCE [LARGE SCALE GENOMIC DNA]</scope>
    <source>
        <strain evidence="7 8">TBRC 17307</strain>
    </source>
</reference>
<dbReference type="InterPro" id="IPR003593">
    <property type="entry name" value="AAA+_ATPase"/>
</dbReference>
<name>A0ABZ0B1M0_9BURK</name>
<dbReference type="Pfam" id="PF00005">
    <property type="entry name" value="ABC_tran"/>
    <property type="match status" value="1"/>
</dbReference>
<organism evidence="7 8">
    <name type="scientific">Rhodoferax mekongensis</name>
    <dbReference type="NCBI Taxonomy" id="3068341"/>
    <lineage>
        <taxon>Bacteria</taxon>
        <taxon>Pseudomonadati</taxon>
        <taxon>Pseudomonadota</taxon>
        <taxon>Betaproteobacteria</taxon>
        <taxon>Burkholderiales</taxon>
        <taxon>Comamonadaceae</taxon>
        <taxon>Rhodoferax</taxon>
    </lineage>
</organism>
<keyword evidence="8" id="KW-1185">Reference proteome</keyword>
<dbReference type="SUPFAM" id="SSF52540">
    <property type="entry name" value="P-loop containing nucleoside triphosphate hydrolases"/>
    <property type="match status" value="1"/>
</dbReference>
<evidence type="ECO:0000256" key="1">
    <source>
        <dbReference type="ARBA" id="ARBA00005417"/>
    </source>
</evidence>
<evidence type="ECO:0000256" key="5">
    <source>
        <dbReference type="ARBA" id="ARBA00022840"/>
    </source>
</evidence>
<evidence type="ECO:0000313" key="8">
    <source>
        <dbReference type="Proteomes" id="UP001302257"/>
    </source>
</evidence>
<dbReference type="Gene3D" id="3.40.50.300">
    <property type="entry name" value="P-loop containing nucleotide triphosphate hydrolases"/>
    <property type="match status" value="1"/>
</dbReference>
<evidence type="ECO:0000256" key="2">
    <source>
        <dbReference type="ARBA" id="ARBA00022448"/>
    </source>
</evidence>
<comment type="similarity">
    <text evidence="1">Belongs to the ABC transporter superfamily.</text>
</comment>
<evidence type="ECO:0000256" key="4">
    <source>
        <dbReference type="ARBA" id="ARBA00022741"/>
    </source>
</evidence>
<dbReference type="EMBL" id="CP132507">
    <property type="protein sequence ID" value="WNO04832.1"/>
    <property type="molecule type" value="Genomic_DNA"/>
</dbReference>
<evidence type="ECO:0000313" key="7">
    <source>
        <dbReference type="EMBL" id="WNO04832.1"/>
    </source>
</evidence>
<sequence length="235" mass="25510">MLSISNAVLTRGITPVFDGLTLQLNEPRIGLIGDNGAGKSSLFRMACGLEAPQSGSVTVQGLQAFRINAQRPNLVGMMFQNPDDQIVFPTVQEELALGLTATGLTRREAITRARAFLATRGLEAWAERAISSLSQGQRQHVCWLAILLCQPALILLDEPFASLDLPGQALLHEDMARASQQIIVSTHVLEHLRDFDRVIWLDSGRVRADGDAEAVCAAYRADVAARIAARTALTR</sequence>
<keyword evidence="4" id="KW-0547">Nucleotide-binding</keyword>
<dbReference type="InterPro" id="IPR027417">
    <property type="entry name" value="P-loop_NTPase"/>
</dbReference>
<dbReference type="InterPro" id="IPR050095">
    <property type="entry name" value="ECF_ABC_transporter_ATP-bd"/>
</dbReference>
<dbReference type="RefSeq" id="WP_313867655.1">
    <property type="nucleotide sequence ID" value="NZ_CP132507.1"/>
</dbReference>
<keyword evidence="3" id="KW-0472">Membrane</keyword>
<dbReference type="InterPro" id="IPR015856">
    <property type="entry name" value="ABC_transpr_CbiO/EcfA_su"/>
</dbReference>
<keyword evidence="5 7" id="KW-0067">ATP-binding</keyword>
<accession>A0ABZ0B1M0</accession>
<evidence type="ECO:0000256" key="3">
    <source>
        <dbReference type="ARBA" id="ARBA00022475"/>
    </source>
</evidence>
<dbReference type="PANTHER" id="PTHR43553:SF24">
    <property type="entry name" value="ENERGY-COUPLING FACTOR TRANSPORTER ATP-BINDING PROTEIN ECFA1"/>
    <property type="match status" value="1"/>
</dbReference>
<dbReference type="PROSITE" id="PS50893">
    <property type="entry name" value="ABC_TRANSPORTER_2"/>
    <property type="match status" value="1"/>
</dbReference>
<protein>
    <submittedName>
        <fullName evidence="7">ABC transporter ATP-binding protein</fullName>
    </submittedName>
</protein>
<feature type="domain" description="ABC transporter" evidence="6">
    <location>
        <begin position="2"/>
        <end position="228"/>
    </location>
</feature>
<dbReference type="GO" id="GO:0005524">
    <property type="term" value="F:ATP binding"/>
    <property type="evidence" value="ECO:0007669"/>
    <property type="project" value="UniProtKB-KW"/>
</dbReference>
<proteinExistence type="inferred from homology"/>
<keyword evidence="2" id="KW-0813">Transport</keyword>
<dbReference type="CDD" id="cd03225">
    <property type="entry name" value="ABC_cobalt_CbiO_domain1"/>
    <property type="match status" value="1"/>
</dbReference>